<feature type="domain" description="Response regulatory" evidence="8">
    <location>
        <begin position="36"/>
        <end position="152"/>
    </location>
</feature>
<dbReference type="Pfam" id="PF00486">
    <property type="entry name" value="Trans_reg_C"/>
    <property type="match status" value="1"/>
</dbReference>
<keyword evidence="4 7" id="KW-0238">DNA-binding</keyword>
<dbReference type="CDD" id="cd00383">
    <property type="entry name" value="trans_reg_C"/>
    <property type="match status" value="1"/>
</dbReference>
<keyword evidence="11" id="KW-1185">Reference proteome</keyword>
<evidence type="ECO:0000256" key="2">
    <source>
        <dbReference type="ARBA" id="ARBA00023012"/>
    </source>
</evidence>
<reference evidence="11" key="1">
    <citation type="journal article" date="2019" name="Int. J. Syst. Evol. Microbiol.">
        <title>The Global Catalogue of Microorganisms (GCM) 10K type strain sequencing project: providing services to taxonomists for standard genome sequencing and annotation.</title>
        <authorList>
            <consortium name="The Broad Institute Genomics Platform"/>
            <consortium name="The Broad Institute Genome Sequencing Center for Infectious Disease"/>
            <person name="Wu L."/>
            <person name="Ma J."/>
        </authorList>
    </citation>
    <scope>NUCLEOTIDE SEQUENCE [LARGE SCALE GENOMIC DNA]</scope>
    <source>
        <strain evidence="11">JCM 17633</strain>
    </source>
</reference>
<protein>
    <submittedName>
        <fullName evidence="10">Response regulator transcription factor</fullName>
    </submittedName>
</protein>
<dbReference type="PANTHER" id="PTHR48111">
    <property type="entry name" value="REGULATOR OF RPOS"/>
    <property type="match status" value="1"/>
</dbReference>
<evidence type="ECO:0000256" key="3">
    <source>
        <dbReference type="ARBA" id="ARBA00023015"/>
    </source>
</evidence>
<dbReference type="EMBL" id="BAABCB010000030">
    <property type="protein sequence ID" value="GAA4246264.1"/>
    <property type="molecule type" value="Genomic_DNA"/>
</dbReference>
<keyword evidence="3" id="KW-0805">Transcription regulation</keyword>
<dbReference type="SMART" id="SM00448">
    <property type="entry name" value="REC"/>
    <property type="match status" value="1"/>
</dbReference>
<dbReference type="SMART" id="SM00862">
    <property type="entry name" value="Trans_reg_C"/>
    <property type="match status" value="1"/>
</dbReference>
<dbReference type="Gene3D" id="3.40.50.2300">
    <property type="match status" value="1"/>
</dbReference>
<comment type="caution">
    <text evidence="10">The sequence shown here is derived from an EMBL/GenBank/DDBJ whole genome shotgun (WGS) entry which is preliminary data.</text>
</comment>
<evidence type="ECO:0000313" key="11">
    <source>
        <dbReference type="Proteomes" id="UP001501682"/>
    </source>
</evidence>
<dbReference type="InterPro" id="IPR016032">
    <property type="entry name" value="Sig_transdc_resp-reg_C-effctor"/>
</dbReference>
<evidence type="ECO:0000256" key="7">
    <source>
        <dbReference type="PROSITE-ProRule" id="PRU01091"/>
    </source>
</evidence>
<dbReference type="PROSITE" id="PS50110">
    <property type="entry name" value="RESPONSE_REGULATORY"/>
    <property type="match status" value="1"/>
</dbReference>
<name>A0ABP8D271_9FLAO</name>
<sequence>MLGNCYQFNIFRELRWIYFIFTIIKTNIPLKKKDIKILLVDDEPDILEIVGYNLSAEGYQVIKGENGLEALELAKKHKPHLIILDVMMPKMDGIEACERIRSQQDLSETIITFLTARGEDYSQVAGFDAGADDYIAKPIRPKVLISKVKALLRRLKQTEGDVETILKIGDLVIYKEEYKIINKGVEITLPRKEFELLSLLATKPGKVFKRDEILDKVWGNEVVVGGRTIDVHIRKLREKIGDKSFKTVKGVGYKFVD</sequence>
<dbReference type="InterPro" id="IPR001867">
    <property type="entry name" value="OmpR/PhoB-type_DNA-bd"/>
</dbReference>
<evidence type="ECO:0000259" key="8">
    <source>
        <dbReference type="PROSITE" id="PS50110"/>
    </source>
</evidence>
<dbReference type="Gene3D" id="1.10.10.10">
    <property type="entry name" value="Winged helix-like DNA-binding domain superfamily/Winged helix DNA-binding domain"/>
    <property type="match status" value="1"/>
</dbReference>
<gene>
    <name evidence="10" type="ORF">GCM10022292_31980</name>
</gene>
<feature type="DNA-binding region" description="OmpR/PhoB-type" evidence="7">
    <location>
        <begin position="163"/>
        <end position="257"/>
    </location>
</feature>
<feature type="modified residue" description="4-aspartylphosphate" evidence="6">
    <location>
        <position position="85"/>
    </location>
</feature>
<evidence type="ECO:0000256" key="6">
    <source>
        <dbReference type="PROSITE-ProRule" id="PRU00169"/>
    </source>
</evidence>
<proteinExistence type="predicted"/>
<dbReference type="PANTHER" id="PTHR48111:SF1">
    <property type="entry name" value="TWO-COMPONENT RESPONSE REGULATOR ORR33"/>
    <property type="match status" value="1"/>
</dbReference>
<organism evidence="10 11">
    <name type="scientific">Winogradskyella damuponensis</name>
    <dbReference type="NCBI Taxonomy" id="943939"/>
    <lineage>
        <taxon>Bacteria</taxon>
        <taxon>Pseudomonadati</taxon>
        <taxon>Bacteroidota</taxon>
        <taxon>Flavobacteriia</taxon>
        <taxon>Flavobacteriales</taxon>
        <taxon>Flavobacteriaceae</taxon>
        <taxon>Winogradskyella</taxon>
    </lineage>
</organism>
<keyword evidence="1 6" id="KW-0597">Phosphoprotein</keyword>
<dbReference type="InterPro" id="IPR039420">
    <property type="entry name" value="WalR-like"/>
</dbReference>
<feature type="domain" description="OmpR/PhoB-type" evidence="9">
    <location>
        <begin position="163"/>
        <end position="257"/>
    </location>
</feature>
<evidence type="ECO:0000313" key="10">
    <source>
        <dbReference type="EMBL" id="GAA4246264.1"/>
    </source>
</evidence>
<keyword evidence="2" id="KW-0902">Two-component regulatory system</keyword>
<dbReference type="SUPFAM" id="SSF52172">
    <property type="entry name" value="CheY-like"/>
    <property type="match status" value="1"/>
</dbReference>
<dbReference type="InterPro" id="IPR011006">
    <property type="entry name" value="CheY-like_superfamily"/>
</dbReference>
<evidence type="ECO:0000256" key="5">
    <source>
        <dbReference type="ARBA" id="ARBA00023163"/>
    </source>
</evidence>
<evidence type="ECO:0000256" key="4">
    <source>
        <dbReference type="ARBA" id="ARBA00023125"/>
    </source>
</evidence>
<dbReference type="Proteomes" id="UP001501682">
    <property type="component" value="Unassembled WGS sequence"/>
</dbReference>
<dbReference type="SUPFAM" id="SSF46894">
    <property type="entry name" value="C-terminal effector domain of the bipartite response regulators"/>
    <property type="match status" value="1"/>
</dbReference>
<evidence type="ECO:0000259" key="9">
    <source>
        <dbReference type="PROSITE" id="PS51755"/>
    </source>
</evidence>
<dbReference type="InterPro" id="IPR036388">
    <property type="entry name" value="WH-like_DNA-bd_sf"/>
</dbReference>
<accession>A0ABP8D271</accession>
<evidence type="ECO:0000256" key="1">
    <source>
        <dbReference type="ARBA" id="ARBA00022553"/>
    </source>
</evidence>
<keyword evidence="5" id="KW-0804">Transcription</keyword>
<dbReference type="Pfam" id="PF00072">
    <property type="entry name" value="Response_reg"/>
    <property type="match status" value="1"/>
</dbReference>
<dbReference type="PROSITE" id="PS51755">
    <property type="entry name" value="OMPR_PHOB"/>
    <property type="match status" value="1"/>
</dbReference>
<dbReference type="InterPro" id="IPR001789">
    <property type="entry name" value="Sig_transdc_resp-reg_receiver"/>
</dbReference>